<evidence type="ECO:0000256" key="6">
    <source>
        <dbReference type="ARBA" id="ARBA00023136"/>
    </source>
</evidence>
<keyword evidence="5" id="KW-0812">Transmembrane</keyword>
<evidence type="ECO:0000256" key="4">
    <source>
        <dbReference type="ARBA" id="ARBA00022452"/>
    </source>
</evidence>
<protein>
    <submittedName>
        <fullName evidence="10">TolC family protein</fullName>
    </submittedName>
</protein>
<dbReference type="InterPro" id="IPR036680">
    <property type="entry name" value="SPOR-like_sf"/>
</dbReference>
<feature type="chain" id="PRO_5047429722" evidence="8">
    <location>
        <begin position="22"/>
        <end position="624"/>
    </location>
</feature>
<evidence type="ECO:0000256" key="2">
    <source>
        <dbReference type="ARBA" id="ARBA00007613"/>
    </source>
</evidence>
<dbReference type="RefSeq" id="WP_254577104.1">
    <property type="nucleotide sequence ID" value="NZ_CP100595.1"/>
</dbReference>
<keyword evidence="4" id="KW-1134">Transmembrane beta strand</keyword>
<dbReference type="InterPro" id="IPR003423">
    <property type="entry name" value="OMP_efflux"/>
</dbReference>
<dbReference type="EMBL" id="CP100595">
    <property type="protein sequence ID" value="UTJ06925.1"/>
    <property type="molecule type" value="Genomic_DNA"/>
</dbReference>
<feature type="signal peptide" evidence="8">
    <location>
        <begin position="1"/>
        <end position="21"/>
    </location>
</feature>
<dbReference type="Pfam" id="PF02321">
    <property type="entry name" value="OEP"/>
    <property type="match status" value="1"/>
</dbReference>
<feature type="domain" description="SPOR" evidence="9">
    <location>
        <begin position="536"/>
        <end position="596"/>
    </location>
</feature>
<reference evidence="10" key="1">
    <citation type="submission" date="2022-07" db="EMBL/GenBank/DDBJ databases">
        <title>Arcobacter roscoffensis sp. nov., a marine bacterium isolated from coastal seawater collected from Roscoff, France.</title>
        <authorList>
            <person name="Pascual J."/>
            <person name="Lepeaux C."/>
            <person name="Methner A."/>
            <person name="Overmann J."/>
        </authorList>
    </citation>
    <scope>NUCLEOTIDE SEQUENCE</scope>
    <source>
        <strain evidence="10">ARW1-2F2</strain>
    </source>
</reference>
<dbReference type="SUPFAM" id="SSF56954">
    <property type="entry name" value="Outer membrane efflux proteins (OEP)"/>
    <property type="match status" value="1"/>
</dbReference>
<dbReference type="InterPro" id="IPR051906">
    <property type="entry name" value="TolC-like"/>
</dbReference>
<comment type="subcellular location">
    <subcellularLocation>
        <location evidence="1">Cell outer membrane</location>
    </subcellularLocation>
</comment>
<name>A0ABY5E6Y6_9BACT</name>
<evidence type="ECO:0000313" key="11">
    <source>
        <dbReference type="Proteomes" id="UP001060012"/>
    </source>
</evidence>
<dbReference type="Proteomes" id="UP001060012">
    <property type="component" value="Chromosome"/>
</dbReference>
<evidence type="ECO:0000256" key="7">
    <source>
        <dbReference type="ARBA" id="ARBA00023237"/>
    </source>
</evidence>
<keyword evidence="6" id="KW-0472">Membrane</keyword>
<evidence type="ECO:0000313" key="10">
    <source>
        <dbReference type="EMBL" id="UTJ06925.1"/>
    </source>
</evidence>
<sequence>MCTKNIKITTLSFFLATSLNAITLKETVLSVIDSNADVLSEKFNKEAYKKYVDEEKGDYLPTLDLDAFIEESKTTLNRDSQANDPTTAKKDGWNAILRFEQVLYDGGRTPSEVEEFRHSYISNKYRSDRRVEEIVRSAVDSYLNLVKYQELIDISTHSVNVHDDYLVIAQEKEEISGEVLESYQVNSKKHFVIDRLMEQKIDNTNALNTYEQLTNQEISGNICRPIINEKLIPKTLEKTIEETIRTNTKILEVISKVKEQRENYIQSNAANLPNLKFQWQMSWDDDLAEPEDGREDINRVRLILNWNLFEGGKTKIAKQREELFLKEQQKVLDNTIKEVVNEVKTSYKNYYAKKAKIENLKKYVQDNKNIKEVYLKQLEDGTRTFIDILNAESEYFRSQIDSIEEEYELFAIYYDLLMQRNILSDSIINSKIQVCPTFESISVKAKEDKKVNKEKEEKLDSDLIDLLDNGLSEEKEEKKPELNNTNLDEEINNLIFEEIPASYISKDEKSDSLNLEDDLQIEEKNNVLIENSPILQGKYTINIATLKSDEDIQTFLTKMKLDNKNIILYNTNNRTKVLYGNYETSSEALDSLKKFSLELLEKNVYIDTLEKHRKILKKYKTVNK</sequence>
<accession>A0ABY5E6Y6</accession>
<evidence type="ECO:0000256" key="5">
    <source>
        <dbReference type="ARBA" id="ARBA00022692"/>
    </source>
</evidence>
<dbReference type="Pfam" id="PF05036">
    <property type="entry name" value="SPOR"/>
    <property type="match status" value="1"/>
</dbReference>
<keyword evidence="8" id="KW-0732">Signal</keyword>
<keyword evidence="7" id="KW-0998">Cell outer membrane</keyword>
<dbReference type="PANTHER" id="PTHR30026:SF20">
    <property type="entry name" value="OUTER MEMBRANE PROTEIN TOLC"/>
    <property type="match status" value="1"/>
</dbReference>
<gene>
    <name evidence="10" type="ORF">NJU99_02205</name>
</gene>
<comment type="similarity">
    <text evidence="2">Belongs to the outer membrane factor (OMF) (TC 1.B.17) family.</text>
</comment>
<keyword evidence="11" id="KW-1185">Reference proteome</keyword>
<dbReference type="PANTHER" id="PTHR30026">
    <property type="entry name" value="OUTER MEMBRANE PROTEIN TOLC"/>
    <property type="match status" value="1"/>
</dbReference>
<dbReference type="Gene3D" id="3.30.70.1070">
    <property type="entry name" value="Sporulation related repeat"/>
    <property type="match status" value="1"/>
</dbReference>
<organism evidence="10 11">
    <name type="scientific">Arcobacter roscoffensis</name>
    <dbReference type="NCBI Taxonomy" id="2961520"/>
    <lineage>
        <taxon>Bacteria</taxon>
        <taxon>Pseudomonadati</taxon>
        <taxon>Campylobacterota</taxon>
        <taxon>Epsilonproteobacteria</taxon>
        <taxon>Campylobacterales</taxon>
        <taxon>Arcobacteraceae</taxon>
        <taxon>Arcobacter</taxon>
    </lineage>
</organism>
<evidence type="ECO:0000259" key="9">
    <source>
        <dbReference type="Pfam" id="PF05036"/>
    </source>
</evidence>
<dbReference type="Gene3D" id="1.20.1600.10">
    <property type="entry name" value="Outer membrane efflux proteins (OEP)"/>
    <property type="match status" value="1"/>
</dbReference>
<evidence type="ECO:0000256" key="3">
    <source>
        <dbReference type="ARBA" id="ARBA00022448"/>
    </source>
</evidence>
<keyword evidence="3" id="KW-0813">Transport</keyword>
<evidence type="ECO:0000256" key="1">
    <source>
        <dbReference type="ARBA" id="ARBA00004442"/>
    </source>
</evidence>
<proteinExistence type="inferred from homology"/>
<dbReference type="InterPro" id="IPR007730">
    <property type="entry name" value="SPOR-like_dom"/>
</dbReference>
<evidence type="ECO:0000256" key="8">
    <source>
        <dbReference type="SAM" id="SignalP"/>
    </source>
</evidence>